<dbReference type="Proteomes" id="UP000824469">
    <property type="component" value="Unassembled WGS sequence"/>
</dbReference>
<evidence type="ECO:0000313" key="2">
    <source>
        <dbReference type="Proteomes" id="UP000824469"/>
    </source>
</evidence>
<reference evidence="1 2" key="1">
    <citation type="journal article" date="2021" name="Nat. Plants">
        <title>The Taxus genome provides insights into paclitaxel biosynthesis.</title>
        <authorList>
            <person name="Xiong X."/>
            <person name="Gou J."/>
            <person name="Liao Q."/>
            <person name="Li Y."/>
            <person name="Zhou Q."/>
            <person name="Bi G."/>
            <person name="Li C."/>
            <person name="Du R."/>
            <person name="Wang X."/>
            <person name="Sun T."/>
            <person name="Guo L."/>
            <person name="Liang H."/>
            <person name="Lu P."/>
            <person name="Wu Y."/>
            <person name="Zhang Z."/>
            <person name="Ro D.K."/>
            <person name="Shang Y."/>
            <person name="Huang S."/>
            <person name="Yan J."/>
        </authorList>
    </citation>
    <scope>NUCLEOTIDE SEQUENCE [LARGE SCALE GENOMIC DNA]</scope>
    <source>
        <strain evidence="1">Ta-2019</strain>
    </source>
</reference>
<feature type="non-terminal residue" evidence="1">
    <location>
        <position position="1"/>
    </location>
</feature>
<keyword evidence="2" id="KW-1185">Reference proteome</keyword>
<feature type="non-terminal residue" evidence="1">
    <location>
        <position position="62"/>
    </location>
</feature>
<protein>
    <submittedName>
        <fullName evidence="1">Uncharacterized protein</fullName>
    </submittedName>
</protein>
<proteinExistence type="predicted"/>
<comment type="caution">
    <text evidence="1">The sequence shown here is derived from an EMBL/GenBank/DDBJ whole genome shotgun (WGS) entry which is preliminary data.</text>
</comment>
<name>A0AA38FY98_TAXCH</name>
<dbReference type="AlphaFoldDB" id="A0AA38FY98"/>
<gene>
    <name evidence="1" type="ORF">KI387_026463</name>
</gene>
<evidence type="ECO:0000313" key="1">
    <source>
        <dbReference type="EMBL" id="KAH9311428.1"/>
    </source>
</evidence>
<accession>A0AA38FY98</accession>
<dbReference type="EMBL" id="JAHRHJ020000006">
    <property type="protein sequence ID" value="KAH9311428.1"/>
    <property type="molecule type" value="Genomic_DNA"/>
</dbReference>
<organism evidence="1 2">
    <name type="scientific">Taxus chinensis</name>
    <name type="common">Chinese yew</name>
    <name type="synonym">Taxus wallichiana var. chinensis</name>
    <dbReference type="NCBI Taxonomy" id="29808"/>
    <lineage>
        <taxon>Eukaryota</taxon>
        <taxon>Viridiplantae</taxon>
        <taxon>Streptophyta</taxon>
        <taxon>Embryophyta</taxon>
        <taxon>Tracheophyta</taxon>
        <taxon>Spermatophyta</taxon>
        <taxon>Pinopsida</taxon>
        <taxon>Pinidae</taxon>
        <taxon>Conifers II</taxon>
        <taxon>Cupressales</taxon>
        <taxon>Taxaceae</taxon>
        <taxon>Taxus</taxon>
    </lineage>
</organism>
<sequence length="62" mass="7197">TIFEEARTRGNISFGAIMLSLVFMEIGVPNGPKEKIWEYPMEHNSPTEHFKKYFCEGSMIEQ</sequence>